<proteinExistence type="predicted"/>
<name>A0A0F9JQ07_9ZZZZ</name>
<evidence type="ECO:0000313" key="1">
    <source>
        <dbReference type="EMBL" id="KKM07681.1"/>
    </source>
</evidence>
<reference evidence="1" key="1">
    <citation type="journal article" date="2015" name="Nature">
        <title>Complex archaea that bridge the gap between prokaryotes and eukaryotes.</title>
        <authorList>
            <person name="Spang A."/>
            <person name="Saw J.H."/>
            <person name="Jorgensen S.L."/>
            <person name="Zaremba-Niedzwiedzka K."/>
            <person name="Martijn J."/>
            <person name="Lind A.E."/>
            <person name="van Eijk R."/>
            <person name="Schleper C."/>
            <person name="Guy L."/>
            <person name="Ettema T.J."/>
        </authorList>
    </citation>
    <scope>NUCLEOTIDE SEQUENCE</scope>
</reference>
<dbReference type="EMBL" id="LAZR01015716">
    <property type="protein sequence ID" value="KKM07681.1"/>
    <property type="molecule type" value="Genomic_DNA"/>
</dbReference>
<gene>
    <name evidence="1" type="ORF">LCGC14_1731480</name>
</gene>
<accession>A0A0F9JQ07</accession>
<organism evidence="1">
    <name type="scientific">marine sediment metagenome</name>
    <dbReference type="NCBI Taxonomy" id="412755"/>
    <lineage>
        <taxon>unclassified sequences</taxon>
        <taxon>metagenomes</taxon>
        <taxon>ecological metagenomes</taxon>
    </lineage>
</organism>
<sequence length="98" mass="11166">MGQLPPGVENRGGRLIRILTKTAADGSEREQIRPVSLDWEEAKSQHVDYYHPQLGWLLWGRKLVTDRSVGSRMMDDTTAVAVHEEDRPRVVTPQESEE</sequence>
<protein>
    <submittedName>
        <fullName evidence="1">Uncharacterized protein</fullName>
    </submittedName>
</protein>
<comment type="caution">
    <text evidence="1">The sequence shown here is derived from an EMBL/GenBank/DDBJ whole genome shotgun (WGS) entry which is preliminary data.</text>
</comment>
<dbReference type="AlphaFoldDB" id="A0A0F9JQ07"/>